<dbReference type="InterPro" id="IPR027417">
    <property type="entry name" value="P-loop_NTPase"/>
</dbReference>
<dbReference type="SUPFAM" id="SSF52540">
    <property type="entry name" value="P-loop containing nucleoside triphosphate hydrolases"/>
    <property type="match status" value="2"/>
</dbReference>
<evidence type="ECO:0000256" key="15">
    <source>
        <dbReference type="ARBA" id="ARBA00044969"/>
    </source>
</evidence>
<accession>L7JYU8</accession>
<feature type="compositionally biased region" description="Basic and acidic residues" evidence="20">
    <location>
        <begin position="219"/>
        <end position="229"/>
    </location>
</feature>
<evidence type="ECO:0000256" key="6">
    <source>
        <dbReference type="ARBA" id="ARBA00022741"/>
    </source>
</evidence>
<dbReference type="STRING" id="72359.L7JYU8"/>
<dbReference type="GO" id="GO:0016887">
    <property type="term" value="F:ATP hydrolysis activity"/>
    <property type="evidence" value="ECO:0007669"/>
    <property type="project" value="RHEA"/>
</dbReference>
<evidence type="ECO:0000256" key="10">
    <source>
        <dbReference type="ARBA" id="ARBA00023004"/>
    </source>
</evidence>
<dbReference type="InterPro" id="IPR006555">
    <property type="entry name" value="ATP-dep_Helicase_C"/>
</dbReference>
<keyword evidence="11" id="KW-0411">Iron-sulfur</keyword>
<evidence type="ECO:0000256" key="4">
    <source>
        <dbReference type="ARBA" id="ARBA00017386"/>
    </source>
</evidence>
<evidence type="ECO:0000256" key="2">
    <source>
        <dbReference type="ARBA" id="ARBA00008435"/>
    </source>
</evidence>
<keyword evidence="10" id="KW-0408">Iron</keyword>
<proteinExistence type="inferred from homology"/>
<comment type="cofactor">
    <cofactor evidence="1">
        <name>[4Fe-4S] cluster</name>
        <dbReference type="ChEBI" id="CHEBI:49883"/>
    </cofactor>
</comment>
<gene>
    <name evidence="22" type="ORF">THOM_0357</name>
</gene>
<dbReference type="InParanoid" id="L7JYU8"/>
<dbReference type="InterPro" id="IPR006554">
    <property type="entry name" value="Helicase-like_DEXD_c2"/>
</dbReference>
<dbReference type="GO" id="GO:0034085">
    <property type="term" value="P:establishment of sister chromatid cohesion"/>
    <property type="evidence" value="ECO:0007669"/>
    <property type="project" value="TreeGrafter"/>
</dbReference>
<dbReference type="EMBL" id="JH993832">
    <property type="protein sequence ID" value="ELQ76638.1"/>
    <property type="molecule type" value="Genomic_DNA"/>
</dbReference>
<feature type="domain" description="Helicase ATP-binding" evidence="21">
    <location>
        <begin position="26"/>
        <end position="416"/>
    </location>
</feature>
<keyword evidence="23" id="KW-1185">Reference proteome</keyword>
<evidence type="ECO:0000256" key="9">
    <source>
        <dbReference type="ARBA" id="ARBA00022840"/>
    </source>
</evidence>
<evidence type="ECO:0000256" key="12">
    <source>
        <dbReference type="ARBA" id="ARBA00023235"/>
    </source>
</evidence>
<dbReference type="InterPro" id="IPR014013">
    <property type="entry name" value="Helic_SF1/SF2_ATP-bd_DinG/Rad3"/>
</dbReference>
<keyword evidence="13" id="KW-0131">Cell cycle</keyword>
<evidence type="ECO:0000256" key="14">
    <source>
        <dbReference type="ARBA" id="ARBA00029709"/>
    </source>
</evidence>
<organism evidence="22 23">
    <name type="scientific">Trachipleistophora hominis</name>
    <name type="common">Microsporidian parasite</name>
    <dbReference type="NCBI Taxonomy" id="72359"/>
    <lineage>
        <taxon>Eukaryota</taxon>
        <taxon>Fungi</taxon>
        <taxon>Fungi incertae sedis</taxon>
        <taxon>Microsporidia</taxon>
        <taxon>Pleistophoridae</taxon>
        <taxon>Trachipleistophora</taxon>
    </lineage>
</organism>
<dbReference type="GO" id="GO:0006139">
    <property type="term" value="P:nucleobase-containing compound metabolic process"/>
    <property type="evidence" value="ECO:0007669"/>
    <property type="project" value="InterPro"/>
</dbReference>
<evidence type="ECO:0000256" key="11">
    <source>
        <dbReference type="ARBA" id="ARBA00023014"/>
    </source>
</evidence>
<dbReference type="GO" id="GO:0043139">
    <property type="term" value="F:5'-3' DNA helicase activity"/>
    <property type="evidence" value="ECO:0007669"/>
    <property type="project" value="UniProtKB-EC"/>
</dbReference>
<dbReference type="EC" id="5.6.2.3" evidence="15"/>
<evidence type="ECO:0000256" key="8">
    <source>
        <dbReference type="ARBA" id="ARBA00022806"/>
    </source>
</evidence>
<feature type="region of interest" description="Disordered" evidence="20">
    <location>
        <begin position="219"/>
        <end position="250"/>
    </location>
</feature>
<dbReference type="PANTHER" id="PTHR11472:SF41">
    <property type="entry name" value="ATP-DEPENDENT DNA HELICASE DDX11-RELATED"/>
    <property type="match status" value="1"/>
</dbReference>
<keyword evidence="6" id="KW-0547">Nucleotide-binding</keyword>
<name>L7JYU8_TRAHO</name>
<dbReference type="InterPro" id="IPR045028">
    <property type="entry name" value="DinG/Rad3-like"/>
</dbReference>
<dbReference type="GO" id="GO:0005524">
    <property type="term" value="F:ATP binding"/>
    <property type="evidence" value="ECO:0007669"/>
    <property type="project" value="UniProtKB-KW"/>
</dbReference>
<comment type="catalytic activity">
    <reaction evidence="19">
        <text>ATP + H2O = ADP + phosphate + H(+)</text>
        <dbReference type="Rhea" id="RHEA:13065"/>
        <dbReference type="ChEBI" id="CHEBI:15377"/>
        <dbReference type="ChEBI" id="CHEBI:15378"/>
        <dbReference type="ChEBI" id="CHEBI:30616"/>
        <dbReference type="ChEBI" id="CHEBI:43474"/>
        <dbReference type="ChEBI" id="CHEBI:456216"/>
        <dbReference type="EC" id="5.6.2.3"/>
    </reaction>
</comment>
<evidence type="ECO:0000256" key="5">
    <source>
        <dbReference type="ARBA" id="ARBA00022723"/>
    </source>
</evidence>
<evidence type="ECO:0000313" key="23">
    <source>
        <dbReference type="Proteomes" id="UP000011185"/>
    </source>
</evidence>
<sequence>MVYDCLPNTRNTREQRGTKSTCYFYPHPMRSLNVTLYDSQKDFIQKAQQTIENNQTAIFSSPTGTGKTLSLLLSVVPYIEKNVVHDFSGVSAANKALINELNFNNTPIYYCSRTHSQLNQAVNELKRLKVACNAVVLGSRMLYCKQPSVNALDNLEMMNERCRELREKDKCEYFINLNGEFDIIRSEFDDHVLSHNNERIAKVEDNHVKYSTFCKKEAEPRKREDDSTSKRSFSQNIAEHSANKARSGKGFGSVAEDLRDVVGKNIGNNVNLYKTVTSLSTSSFKNDGIYDIEDLKNSNCNFCPYYKSKQLSKSASITFLPYQMLFSKDARDSFKLPISNSIIIIDEAHNIYESVIQMNSASVNYHLLKKYIKAFSVYRARFSQTYEVNHFSSGENRNANSFNYKKTIADAFLDILGLLDDFCENNKKYALTEEKCLRVNEFLIKSHLENYNMFKLKEYIRTTNLTQKLEGYEKDLHFGLFTIVNFLVLLTNSDSNGLVLYDANKIRFTPLDPKLYFEDILECKALILAGGTMEPLNNLLSIFENVNVFSYGSICKNFVAYLLTDGPSGKKLRLTFEHRGNEETLNELFNTISNLVNNARSAMLKRNTHGGIVCFLPSKNFLKIVRERFDSKRNSDVSYIFDNLEQFTKECSVKTTVLFAVMGGRLSEGINYSDHFCRLLIIVGIPFPSLNVELRERIKFHGQDYTTVIALKTVNQALGRALRHKNDHSGIVLIDERYGKLQHLLSPWIREKIKKVGFRELFKELHFFLRTCQ</sequence>
<keyword evidence="9" id="KW-0067">ATP-binding</keyword>
<evidence type="ECO:0000313" key="22">
    <source>
        <dbReference type="EMBL" id="ELQ76638.1"/>
    </source>
</evidence>
<dbReference type="AlphaFoldDB" id="L7JYU8"/>
<evidence type="ECO:0000256" key="18">
    <source>
        <dbReference type="ARBA" id="ARBA00045702"/>
    </source>
</evidence>
<evidence type="ECO:0000256" key="3">
    <source>
        <dbReference type="ARBA" id="ARBA00016387"/>
    </source>
</evidence>
<comment type="similarity">
    <text evidence="2">Belongs to the DEAD box helicase family. DEAH subfamily. DDX11/CHL1 sub-subfamily.</text>
</comment>
<dbReference type="Proteomes" id="UP000011185">
    <property type="component" value="Unassembled WGS sequence"/>
</dbReference>
<evidence type="ECO:0000256" key="20">
    <source>
        <dbReference type="SAM" id="MobiDB-lite"/>
    </source>
</evidence>
<reference evidence="22 23" key="1">
    <citation type="journal article" date="2012" name="PLoS Pathog.">
        <title>The genome of the obligate intracellular parasite Trachipleistophora hominis: new insights into microsporidian genome dynamics and reductive evolution.</title>
        <authorList>
            <person name="Heinz E."/>
            <person name="Williams T.A."/>
            <person name="Nakjang S."/>
            <person name="Noel C.J."/>
            <person name="Swan D.C."/>
            <person name="Goldberg A.V."/>
            <person name="Harris S.R."/>
            <person name="Weinmaier T."/>
            <person name="Markert S."/>
            <person name="Becher D."/>
            <person name="Bernhardt J."/>
            <person name="Dagan T."/>
            <person name="Hacker C."/>
            <person name="Lucocq J.M."/>
            <person name="Schweder T."/>
            <person name="Rattei T."/>
            <person name="Hall N."/>
            <person name="Hirt R.P."/>
            <person name="Embley T.M."/>
        </authorList>
    </citation>
    <scope>NUCLEOTIDE SEQUENCE [LARGE SCALE GENOMIC DNA]</scope>
</reference>
<dbReference type="GO" id="GO:0005634">
    <property type="term" value="C:nucleus"/>
    <property type="evidence" value="ECO:0007669"/>
    <property type="project" value="TreeGrafter"/>
</dbReference>
<dbReference type="FunCoup" id="L7JYU8">
    <property type="interactions" value="158"/>
</dbReference>
<dbReference type="GO" id="GO:0051536">
    <property type="term" value="F:iron-sulfur cluster binding"/>
    <property type="evidence" value="ECO:0007669"/>
    <property type="project" value="UniProtKB-KW"/>
</dbReference>
<dbReference type="HOGENOM" id="CLU_006515_2_1_1"/>
<keyword evidence="5" id="KW-0479">Metal-binding</keyword>
<keyword evidence="8 22" id="KW-0347">Helicase</keyword>
<evidence type="ECO:0000256" key="19">
    <source>
        <dbReference type="ARBA" id="ARBA00048954"/>
    </source>
</evidence>
<dbReference type="PROSITE" id="PS00690">
    <property type="entry name" value="DEAH_ATP_HELICASE"/>
    <property type="match status" value="1"/>
</dbReference>
<dbReference type="SMART" id="SM00491">
    <property type="entry name" value="HELICc2"/>
    <property type="match status" value="1"/>
</dbReference>
<dbReference type="PROSITE" id="PS51193">
    <property type="entry name" value="HELICASE_ATP_BIND_2"/>
    <property type="match status" value="1"/>
</dbReference>
<evidence type="ECO:0000256" key="7">
    <source>
        <dbReference type="ARBA" id="ARBA00022801"/>
    </source>
</evidence>
<dbReference type="Pfam" id="PF13307">
    <property type="entry name" value="Helicase_C_2"/>
    <property type="match status" value="1"/>
</dbReference>
<dbReference type="OrthoDB" id="267079at2759"/>
<dbReference type="Gene3D" id="3.40.50.300">
    <property type="entry name" value="P-loop containing nucleotide triphosphate hydrolases"/>
    <property type="match status" value="2"/>
</dbReference>
<dbReference type="InterPro" id="IPR002464">
    <property type="entry name" value="DNA/RNA_helicase_DEAH_CS"/>
</dbReference>
<dbReference type="PANTHER" id="PTHR11472">
    <property type="entry name" value="DNA REPAIR DEAD HELICASE RAD3/XP-D SUBFAMILY MEMBER"/>
    <property type="match status" value="1"/>
</dbReference>
<evidence type="ECO:0000256" key="17">
    <source>
        <dbReference type="ARBA" id="ARBA00045008"/>
    </source>
</evidence>
<evidence type="ECO:0000256" key="1">
    <source>
        <dbReference type="ARBA" id="ARBA00001966"/>
    </source>
</evidence>
<keyword evidence="7 22" id="KW-0378">Hydrolase</keyword>
<dbReference type="Pfam" id="PF06733">
    <property type="entry name" value="DEAD_2"/>
    <property type="match status" value="2"/>
</dbReference>
<dbReference type="SMART" id="SM00488">
    <property type="entry name" value="DEXDc2"/>
    <property type="match status" value="1"/>
</dbReference>
<dbReference type="InterPro" id="IPR010614">
    <property type="entry name" value="RAD3-like_helicase_DEAD"/>
</dbReference>
<comment type="function">
    <text evidence="18">ATP-dependent DNA helicase important for chromosome transmission and normal cell cycle progression in G(2)/M. May have a role in changing DNA topology to allow the loading of proteins involved in maintaining sister chromatid cohesion in the vicinity of the centromeres. Has a specific role in chromosome segregation during meiosis II.</text>
</comment>
<keyword evidence="12" id="KW-0413">Isomerase</keyword>
<evidence type="ECO:0000256" key="13">
    <source>
        <dbReference type="ARBA" id="ARBA00023306"/>
    </source>
</evidence>
<dbReference type="VEuPathDB" id="MicrosporidiaDB:THOM_0357"/>
<dbReference type="GO" id="GO:0046872">
    <property type="term" value="F:metal ion binding"/>
    <property type="evidence" value="ECO:0007669"/>
    <property type="project" value="UniProtKB-KW"/>
</dbReference>
<evidence type="ECO:0000259" key="21">
    <source>
        <dbReference type="PROSITE" id="PS51193"/>
    </source>
</evidence>
<evidence type="ECO:0000256" key="16">
    <source>
        <dbReference type="ARBA" id="ARBA00044998"/>
    </source>
</evidence>
<dbReference type="OMA" id="INCENTS"/>
<dbReference type="GO" id="GO:0003677">
    <property type="term" value="F:DNA binding"/>
    <property type="evidence" value="ECO:0007669"/>
    <property type="project" value="InterPro"/>
</dbReference>
<protein>
    <recommendedName>
        <fullName evidence="4">ATP-dependent DNA helicase CHL1</fullName>
        <ecNumber evidence="15">5.6.2.3</ecNumber>
    </recommendedName>
    <alternativeName>
        <fullName evidence="3">ATP-dependent DNA helicase chl1</fullName>
    </alternativeName>
    <alternativeName>
        <fullName evidence="14">Chromosome loss protein 1</fullName>
    </alternativeName>
    <alternativeName>
        <fullName evidence="16 17">DNA 5'-3' helicase CHL1</fullName>
    </alternativeName>
</protein>